<proteinExistence type="predicted"/>
<organism evidence="1 2">
    <name type="scientific">Odoribacter splanchnicus</name>
    <dbReference type="NCBI Taxonomy" id="28118"/>
    <lineage>
        <taxon>Bacteria</taxon>
        <taxon>Pseudomonadati</taxon>
        <taxon>Bacteroidota</taxon>
        <taxon>Bacteroidia</taxon>
        <taxon>Bacteroidales</taxon>
        <taxon>Odoribacteraceae</taxon>
        <taxon>Odoribacter</taxon>
    </lineage>
</organism>
<reference evidence="1 2" key="1">
    <citation type="submission" date="2018-08" db="EMBL/GenBank/DDBJ databases">
        <title>A genome reference for cultivated species of the human gut microbiota.</title>
        <authorList>
            <person name="Zou Y."/>
            <person name="Xue W."/>
            <person name="Luo G."/>
        </authorList>
    </citation>
    <scope>NUCLEOTIDE SEQUENCE [LARGE SCALE GENOMIC DNA]</scope>
    <source>
        <strain evidence="1 2">AF14-6AC</strain>
    </source>
</reference>
<comment type="caution">
    <text evidence="1">The sequence shown here is derived from an EMBL/GenBank/DDBJ whole genome shotgun (WGS) entry which is preliminary data.</text>
</comment>
<gene>
    <name evidence="1" type="ORF">DWW24_15670</name>
</gene>
<evidence type="ECO:0000313" key="1">
    <source>
        <dbReference type="EMBL" id="RGV20926.1"/>
    </source>
</evidence>
<accession>A0A412W8M3</accession>
<name>A0A412W8M3_9BACT</name>
<dbReference type="Proteomes" id="UP000283426">
    <property type="component" value="Unassembled WGS sequence"/>
</dbReference>
<dbReference type="EMBL" id="QRYW01000037">
    <property type="protein sequence ID" value="RGV20926.1"/>
    <property type="molecule type" value="Genomic_DNA"/>
</dbReference>
<protein>
    <submittedName>
        <fullName evidence="1">Uncharacterized protein</fullName>
    </submittedName>
</protein>
<dbReference type="AlphaFoldDB" id="A0A412W8M3"/>
<evidence type="ECO:0000313" key="2">
    <source>
        <dbReference type="Proteomes" id="UP000283426"/>
    </source>
</evidence>
<sequence>MYRLLVLTNPGFFYFIPPFYTFVKEADISFISASLYGNCLPDGNLDTSLIRMQAFGPMFLTNC</sequence>